<dbReference type="OrthoDB" id="9785808at2"/>
<keyword evidence="4" id="KW-1185">Reference proteome</keyword>
<protein>
    <submittedName>
        <fullName evidence="3">RluA family pseudouridine synthase</fullName>
    </submittedName>
</protein>
<dbReference type="InterPro" id="IPR006224">
    <property type="entry name" value="PsdUridine_synth_RluA-like_CS"/>
</dbReference>
<dbReference type="AlphaFoldDB" id="A0A3A6TJ22"/>
<dbReference type="PANTHER" id="PTHR21600:SF87">
    <property type="entry name" value="RNA PSEUDOURIDYLATE SYNTHASE DOMAIN-CONTAINING PROTEIN 1"/>
    <property type="match status" value="1"/>
</dbReference>
<dbReference type="GO" id="GO:0003723">
    <property type="term" value="F:RNA binding"/>
    <property type="evidence" value="ECO:0007669"/>
    <property type="project" value="InterPro"/>
</dbReference>
<dbReference type="PROSITE" id="PS01129">
    <property type="entry name" value="PSI_RLU"/>
    <property type="match status" value="1"/>
</dbReference>
<comment type="caution">
    <text evidence="3">The sequence shown here is derived from an EMBL/GenBank/DDBJ whole genome shotgun (WGS) entry which is preliminary data.</text>
</comment>
<evidence type="ECO:0000313" key="3">
    <source>
        <dbReference type="EMBL" id="RJY07173.1"/>
    </source>
</evidence>
<dbReference type="GO" id="GO:0000455">
    <property type="term" value="P:enzyme-directed rRNA pseudouridine synthesis"/>
    <property type="evidence" value="ECO:0007669"/>
    <property type="project" value="TreeGrafter"/>
</dbReference>
<organism evidence="3 4">
    <name type="scientific">Parashewanella spongiae</name>
    <dbReference type="NCBI Taxonomy" id="342950"/>
    <lineage>
        <taxon>Bacteria</taxon>
        <taxon>Pseudomonadati</taxon>
        <taxon>Pseudomonadota</taxon>
        <taxon>Gammaproteobacteria</taxon>
        <taxon>Alteromonadales</taxon>
        <taxon>Shewanellaceae</taxon>
        <taxon>Parashewanella</taxon>
    </lineage>
</organism>
<gene>
    <name evidence="3" type="ORF">D5R81_16420</name>
</gene>
<dbReference type="GO" id="GO:0009982">
    <property type="term" value="F:pseudouridine synthase activity"/>
    <property type="evidence" value="ECO:0007669"/>
    <property type="project" value="InterPro"/>
</dbReference>
<name>A0A3A6TJ22_9GAMM</name>
<dbReference type="Proteomes" id="UP000273022">
    <property type="component" value="Unassembled WGS sequence"/>
</dbReference>
<dbReference type="RefSeq" id="WP_121854708.1">
    <property type="nucleotide sequence ID" value="NZ_CP037952.1"/>
</dbReference>
<dbReference type="Gene3D" id="3.30.2350.10">
    <property type="entry name" value="Pseudouridine synthase"/>
    <property type="match status" value="1"/>
</dbReference>
<dbReference type="CDD" id="cd02869">
    <property type="entry name" value="PseudoU_synth_RluA_like"/>
    <property type="match status" value="1"/>
</dbReference>
<dbReference type="EMBL" id="QYYH01000132">
    <property type="protein sequence ID" value="RJY07173.1"/>
    <property type="molecule type" value="Genomic_DNA"/>
</dbReference>
<dbReference type="InterPro" id="IPR050188">
    <property type="entry name" value="RluA_PseudoU_synthase"/>
</dbReference>
<dbReference type="GO" id="GO:0140098">
    <property type="term" value="F:catalytic activity, acting on RNA"/>
    <property type="evidence" value="ECO:0007669"/>
    <property type="project" value="UniProtKB-ARBA"/>
</dbReference>
<dbReference type="InterPro" id="IPR020103">
    <property type="entry name" value="PsdUridine_synth_cat_dom_sf"/>
</dbReference>
<accession>A0A3A6TJ22</accession>
<sequence>MDIIELSLTVNQVNSQLKAHEILCKNSGLSQKQIKDAMQKGAVWLQRGKSKKRFRRASKPLKFDDKLVLNYNAKLLSISAEKPELIFDAEHYSVWYKPYGLNCQGSRWCDHLSINRWVEMNFHQITGGIERPAFLVHRLDRATSGLILLCHSKNAARIFSEMFSSRQMDKRYQAIVHGDLSTLPDECQLNQDIDDKRALSVLSFAEKKESFSLVNIQLLTGRKHQIRKHLSGLGNPIVGDRLYGLDNEQYNRDLQLQSVSLGFICPFSNEKQQFFVKKSHLLKL</sequence>
<feature type="domain" description="Pseudouridine synthase RsuA/RluA-like" evidence="2">
    <location>
        <begin position="91"/>
        <end position="231"/>
    </location>
</feature>
<dbReference type="PANTHER" id="PTHR21600">
    <property type="entry name" value="MITOCHONDRIAL RNA PSEUDOURIDINE SYNTHASE"/>
    <property type="match status" value="1"/>
</dbReference>
<comment type="similarity">
    <text evidence="1">Belongs to the pseudouridine synthase RluA family.</text>
</comment>
<evidence type="ECO:0000256" key="1">
    <source>
        <dbReference type="ARBA" id="ARBA00010876"/>
    </source>
</evidence>
<reference evidence="3 4" key="1">
    <citation type="submission" date="2018-09" db="EMBL/GenBank/DDBJ databases">
        <title>Phylogeny of the Shewanellaceae, and recommendation for two new genera, Pseudoshewanella and Parashewanella.</title>
        <authorList>
            <person name="Wang G."/>
        </authorList>
    </citation>
    <scope>NUCLEOTIDE SEQUENCE [LARGE SCALE GENOMIC DNA]</scope>
    <source>
        <strain evidence="3 4">KCTC 22492</strain>
    </source>
</reference>
<proteinExistence type="inferred from homology"/>
<dbReference type="InterPro" id="IPR006145">
    <property type="entry name" value="PsdUridine_synth_RsuA/RluA"/>
</dbReference>
<evidence type="ECO:0000259" key="2">
    <source>
        <dbReference type="Pfam" id="PF00849"/>
    </source>
</evidence>
<evidence type="ECO:0000313" key="4">
    <source>
        <dbReference type="Proteomes" id="UP000273022"/>
    </source>
</evidence>
<dbReference type="Pfam" id="PF00849">
    <property type="entry name" value="PseudoU_synth_2"/>
    <property type="match status" value="1"/>
</dbReference>
<dbReference type="SUPFAM" id="SSF55120">
    <property type="entry name" value="Pseudouridine synthase"/>
    <property type="match status" value="1"/>
</dbReference>